<accession>A0ABR9H7Q6</accession>
<name>A0ABR9H7Q6_9BACT</name>
<organism evidence="1 2">
    <name type="scientific">Desulfomicrobium macestii</name>
    <dbReference type="NCBI Taxonomy" id="90731"/>
    <lineage>
        <taxon>Bacteria</taxon>
        <taxon>Pseudomonadati</taxon>
        <taxon>Thermodesulfobacteriota</taxon>
        <taxon>Desulfovibrionia</taxon>
        <taxon>Desulfovibrionales</taxon>
        <taxon>Desulfomicrobiaceae</taxon>
        <taxon>Desulfomicrobium</taxon>
    </lineage>
</organism>
<proteinExistence type="predicted"/>
<keyword evidence="2" id="KW-1185">Reference proteome</keyword>
<evidence type="ECO:0000313" key="2">
    <source>
        <dbReference type="Proteomes" id="UP000639010"/>
    </source>
</evidence>
<evidence type="ECO:0000313" key="1">
    <source>
        <dbReference type="EMBL" id="MBE1426735.1"/>
    </source>
</evidence>
<feature type="non-terminal residue" evidence="1">
    <location>
        <position position="1"/>
    </location>
</feature>
<gene>
    <name evidence="1" type="ORF">H4684_003403</name>
</gene>
<reference evidence="1 2" key="1">
    <citation type="submission" date="2020-10" db="EMBL/GenBank/DDBJ databases">
        <title>Genomic Encyclopedia of Type Strains, Phase IV (KMG-IV): sequencing the most valuable type-strain genomes for metagenomic binning, comparative biology and taxonomic classification.</title>
        <authorList>
            <person name="Goeker M."/>
        </authorList>
    </citation>
    <scope>NUCLEOTIDE SEQUENCE [LARGE SCALE GENOMIC DNA]</scope>
    <source>
        <strain evidence="1 2">DSM 4194</strain>
    </source>
</reference>
<dbReference type="RefSeq" id="WP_192624631.1">
    <property type="nucleotide sequence ID" value="NZ_JADBGG010000032.1"/>
</dbReference>
<dbReference type="EMBL" id="JADBGG010000032">
    <property type="protein sequence ID" value="MBE1426735.1"/>
    <property type="molecule type" value="Genomic_DNA"/>
</dbReference>
<dbReference type="Proteomes" id="UP000639010">
    <property type="component" value="Unassembled WGS sequence"/>
</dbReference>
<comment type="caution">
    <text evidence="1">The sequence shown here is derived from an EMBL/GenBank/DDBJ whole genome shotgun (WGS) entry which is preliminary data.</text>
</comment>
<protein>
    <submittedName>
        <fullName evidence="1">Uncharacterized protein</fullName>
    </submittedName>
</protein>
<sequence length="60" mass="6699">QRRFAPISWSVSAGTGGQFAVESLVSLSGMRIKKYNQQKKAAQAAFFCEFKKKLKSDDIN</sequence>